<gene>
    <name evidence="2" type="ORF">FB473_000945</name>
</gene>
<sequence length="454" mass="51946">MSQDDRVRSGASSISSGGRTVYDAAQERLGRVFADFDNVIVAFSGGKDSGAMLHLVLDYMRTHAITRPVHVFHMDYEGQYTATTRYVDRIMTSDRDLTVPWRVCLPFAAGCAATMYADHWKPWDPESRALWVRELPTHSGVIHTGNVPRGFPRFDGVWDYVFQEAFERWLHETTGARRTAVLIGIRQQESLHRYAAINREDKHAMYAGLRWTSVMAPGVVKVYPIHDWLLEDVWHAHALFGWSYNHLYDLMYTAGVSPHLMRVASPFISQGIRQLQLYRVIEPELWARLVGRVNGANFAAIYGDTQAMAARNVTLPTGHTWKTYLKFLLDTLPVAARQHYLTKFATSVRYWTEKGGALPTDTVRELEAAGIQAEYLGPPHTGRVYTRPHEIVRFPTYPDDLPGIRAFASLPTYKRMCITILRNDYTCRYMGFGPTKQDEDRRRSAMEKYQEVLT</sequence>
<dbReference type="InterPro" id="IPR014729">
    <property type="entry name" value="Rossmann-like_a/b/a_fold"/>
</dbReference>
<feature type="domain" description="Phosphoadenosine phosphosulphate reductase" evidence="1">
    <location>
        <begin position="39"/>
        <end position="91"/>
    </location>
</feature>
<comment type="caution">
    <text evidence="2">The sequence shown here is derived from an EMBL/GenBank/DDBJ whole genome shotgun (WGS) entry which is preliminary data.</text>
</comment>
<evidence type="ECO:0000313" key="3">
    <source>
        <dbReference type="Proteomes" id="UP000749311"/>
    </source>
</evidence>
<dbReference type="Pfam" id="PF01507">
    <property type="entry name" value="PAPS_reduct"/>
    <property type="match status" value="2"/>
</dbReference>
<feature type="domain" description="Phosphoadenosine phosphosulphate reductase" evidence="1">
    <location>
        <begin position="176"/>
        <end position="253"/>
    </location>
</feature>
<proteinExistence type="predicted"/>
<keyword evidence="3" id="KW-1185">Reference proteome</keyword>
<dbReference type="Proteomes" id="UP000749311">
    <property type="component" value="Unassembled WGS sequence"/>
</dbReference>
<dbReference type="InterPro" id="IPR002500">
    <property type="entry name" value="PAPS_reduct_dom"/>
</dbReference>
<protein>
    <submittedName>
        <fullName evidence="2">Phosphoadenosine phosphosulfate sulfurtransferase</fullName>
    </submittedName>
</protein>
<evidence type="ECO:0000313" key="2">
    <source>
        <dbReference type="EMBL" id="NIH56300.1"/>
    </source>
</evidence>
<dbReference type="EMBL" id="JAAMOZ010000001">
    <property type="protein sequence ID" value="NIH56300.1"/>
    <property type="molecule type" value="Genomic_DNA"/>
</dbReference>
<dbReference type="SUPFAM" id="SSF52402">
    <property type="entry name" value="Adenine nucleotide alpha hydrolases-like"/>
    <property type="match status" value="1"/>
</dbReference>
<dbReference type="Gene3D" id="3.40.50.620">
    <property type="entry name" value="HUPs"/>
    <property type="match status" value="1"/>
</dbReference>
<dbReference type="InterPro" id="IPR021845">
    <property type="entry name" value="DUF3440"/>
</dbReference>
<evidence type="ECO:0000259" key="1">
    <source>
        <dbReference type="Pfam" id="PF01507"/>
    </source>
</evidence>
<accession>A0ABX0SD37</accession>
<organism evidence="2 3">
    <name type="scientific">Brooklawnia cerclae</name>
    <dbReference type="NCBI Taxonomy" id="349934"/>
    <lineage>
        <taxon>Bacteria</taxon>
        <taxon>Bacillati</taxon>
        <taxon>Actinomycetota</taxon>
        <taxon>Actinomycetes</taxon>
        <taxon>Propionibacteriales</taxon>
        <taxon>Propionibacteriaceae</taxon>
        <taxon>Brooklawnia</taxon>
    </lineage>
</organism>
<dbReference type="RefSeq" id="WP_341770029.1">
    <property type="nucleotide sequence ID" value="NZ_BAAAOO010000002.1"/>
</dbReference>
<dbReference type="PANTHER" id="PTHR30083:SF0">
    <property type="entry name" value="3'-PHOSPHOADENOSINE 5'-PHOSPHOSULFATE SULFOTRANSFERASE (PAPS REDUCTASE)_FAD SYNTHETASE"/>
    <property type="match status" value="1"/>
</dbReference>
<dbReference type="CDD" id="cd23947">
    <property type="entry name" value="PAPS_reductase-like_YbdN"/>
    <property type="match status" value="1"/>
</dbReference>
<reference evidence="2 3" key="1">
    <citation type="submission" date="2020-02" db="EMBL/GenBank/DDBJ databases">
        <title>Sequencing the genomes of 1000 actinobacteria strains.</title>
        <authorList>
            <person name="Klenk H.-P."/>
        </authorList>
    </citation>
    <scope>NUCLEOTIDE SEQUENCE [LARGE SCALE GENOMIC DNA]</scope>
    <source>
        <strain evidence="2 3">DSM 19609</strain>
    </source>
</reference>
<dbReference type="PANTHER" id="PTHR30083">
    <property type="entry name" value="TRANSCRIPTIONAL REGULATOR-RELATED"/>
    <property type="match status" value="1"/>
</dbReference>
<dbReference type="Pfam" id="PF11922">
    <property type="entry name" value="DUF3440"/>
    <property type="match status" value="1"/>
</dbReference>
<name>A0ABX0SD37_9ACTN</name>